<feature type="region of interest" description="Disordered" evidence="1">
    <location>
        <begin position="1"/>
        <end position="30"/>
    </location>
</feature>
<evidence type="ECO:0000313" key="2">
    <source>
        <dbReference type="EMBL" id="KAF8663244.1"/>
    </source>
</evidence>
<dbReference type="Proteomes" id="UP000636709">
    <property type="component" value="Unassembled WGS sequence"/>
</dbReference>
<keyword evidence="3" id="KW-1185">Reference proteome</keyword>
<dbReference type="AlphaFoldDB" id="A0A835AFK0"/>
<evidence type="ECO:0000256" key="1">
    <source>
        <dbReference type="SAM" id="MobiDB-lite"/>
    </source>
</evidence>
<dbReference type="EMBL" id="JACEFO010002379">
    <property type="protein sequence ID" value="KAF8663244.1"/>
    <property type="molecule type" value="Genomic_DNA"/>
</dbReference>
<dbReference type="PANTHER" id="PTHR33085:SF132">
    <property type="entry name" value="OS02G0198100 PROTEIN"/>
    <property type="match status" value="1"/>
</dbReference>
<dbReference type="OrthoDB" id="673361at2759"/>
<gene>
    <name evidence="2" type="ORF">HU200_055851</name>
</gene>
<dbReference type="Gramene" id="Dexi5B01G0003260.1">
    <property type="protein sequence ID" value="Dexi5B01G0003260.1:cds"/>
    <property type="gene ID" value="Dexi5B01G0003260"/>
</dbReference>
<organism evidence="2 3">
    <name type="scientific">Digitaria exilis</name>
    <dbReference type="NCBI Taxonomy" id="1010633"/>
    <lineage>
        <taxon>Eukaryota</taxon>
        <taxon>Viridiplantae</taxon>
        <taxon>Streptophyta</taxon>
        <taxon>Embryophyta</taxon>
        <taxon>Tracheophyta</taxon>
        <taxon>Spermatophyta</taxon>
        <taxon>Magnoliopsida</taxon>
        <taxon>Liliopsida</taxon>
        <taxon>Poales</taxon>
        <taxon>Poaceae</taxon>
        <taxon>PACMAD clade</taxon>
        <taxon>Panicoideae</taxon>
        <taxon>Panicodae</taxon>
        <taxon>Paniceae</taxon>
        <taxon>Anthephorinae</taxon>
        <taxon>Digitaria</taxon>
    </lineage>
</organism>
<dbReference type="Pfam" id="PF07893">
    <property type="entry name" value="DUF1668"/>
    <property type="match status" value="1"/>
</dbReference>
<dbReference type="InterPro" id="IPR012871">
    <property type="entry name" value="DUF1668_ORYSA"/>
</dbReference>
<reference evidence="2" key="1">
    <citation type="submission" date="2020-07" db="EMBL/GenBank/DDBJ databases">
        <title>Genome sequence and genetic diversity analysis of an under-domesticated orphan crop, white fonio (Digitaria exilis).</title>
        <authorList>
            <person name="Bennetzen J.L."/>
            <person name="Chen S."/>
            <person name="Ma X."/>
            <person name="Wang X."/>
            <person name="Yssel A.E.J."/>
            <person name="Chaluvadi S.R."/>
            <person name="Johnson M."/>
            <person name="Gangashetty P."/>
            <person name="Hamidou F."/>
            <person name="Sanogo M.D."/>
            <person name="Zwaenepoel A."/>
            <person name="Wallace J."/>
            <person name="Van De Peer Y."/>
            <person name="Van Deynze A."/>
        </authorList>
    </citation>
    <scope>NUCLEOTIDE SEQUENCE</scope>
    <source>
        <tissue evidence="2">Leaves</tissue>
    </source>
</reference>
<dbReference type="PANTHER" id="PTHR33085">
    <property type="entry name" value="OS12G0113100 PROTEIN-RELATED"/>
    <property type="match status" value="1"/>
</dbReference>
<comment type="caution">
    <text evidence="2">The sequence shown here is derived from an EMBL/GenBank/DDBJ whole genome shotgun (WGS) entry which is preliminary data.</text>
</comment>
<name>A0A835AFK0_9POAL</name>
<sequence>MAPKRRLDGDGVAESPGELSKPMDDDTAQSSAKFAKPVYLVAVREDDPAAYSVLEIDAAAVASGDSDDEPPRVRSVAALPIADEPGMSFVAAHSKHGSWIVGVGGGQRARTIIFDPRTLETFQGPRLAYPKHEPILISHGGEVYALTRRPRVVPPIDREPWFESITFNKGVPSRECGVWVHWNILPPPPFFPCLLDPYEFRNPPEISVCSYAVVGSYILVSPQPELAIGTYAFHVVNKTWEKIHGNNLPFVGQALPLEVGGSLFAACPLSNNSISASASVFHMSIKVPSSTPVAEESTSSLIIQEFKVAASDDKIPWPLFCPLGWGSFCFIRLRSSVRRHSHEANCLKRLRVILSTLWIENAEAIITHCQSQGAKANDLLVAVQVKEQIYRSKSKSLRGMAVVTGPLHISI</sequence>
<evidence type="ECO:0000313" key="3">
    <source>
        <dbReference type="Proteomes" id="UP000636709"/>
    </source>
</evidence>
<proteinExistence type="predicted"/>
<protein>
    <submittedName>
        <fullName evidence="2">Uncharacterized protein</fullName>
    </submittedName>
</protein>
<accession>A0A835AFK0</accession>